<proteinExistence type="predicted"/>
<sequence length="150" mass="17449">MRDEITVPPASAELFIRQHVRKKFKPILHYQPTLCLLSIYTEDVSYVAAWVSPALEVFFRNHPTVDNTAVGLSICCRLHSSPEEMLGAYCRRELGFMYPLFRWWYNATRKLIPARELLAILGIIIPREAWGDYKHQVMKVLETPVFVRLA</sequence>
<organism evidence="1 2">
    <name type="scientific">Candidatus Yonathbacteria bacterium RIFCSPHIGHO2_01_FULL_51_10</name>
    <dbReference type="NCBI Taxonomy" id="1802723"/>
    <lineage>
        <taxon>Bacteria</taxon>
        <taxon>Candidatus Yonathiibacteriota</taxon>
    </lineage>
</organism>
<dbReference type="AlphaFoldDB" id="A0A1G2S6U0"/>
<evidence type="ECO:0000313" key="2">
    <source>
        <dbReference type="Proteomes" id="UP000176997"/>
    </source>
</evidence>
<comment type="caution">
    <text evidence="1">The sequence shown here is derived from an EMBL/GenBank/DDBJ whole genome shotgun (WGS) entry which is preliminary data.</text>
</comment>
<dbReference type="EMBL" id="MHUS01000017">
    <property type="protein sequence ID" value="OHA80810.1"/>
    <property type="molecule type" value="Genomic_DNA"/>
</dbReference>
<accession>A0A1G2S6U0</accession>
<name>A0A1G2S6U0_9BACT</name>
<evidence type="ECO:0000313" key="1">
    <source>
        <dbReference type="EMBL" id="OHA80810.1"/>
    </source>
</evidence>
<dbReference type="Proteomes" id="UP000176997">
    <property type="component" value="Unassembled WGS sequence"/>
</dbReference>
<gene>
    <name evidence="1" type="ORF">A2675_01690</name>
</gene>
<reference evidence="1 2" key="1">
    <citation type="journal article" date="2016" name="Nat. Commun.">
        <title>Thousands of microbial genomes shed light on interconnected biogeochemical processes in an aquifer system.</title>
        <authorList>
            <person name="Anantharaman K."/>
            <person name="Brown C.T."/>
            <person name="Hug L.A."/>
            <person name="Sharon I."/>
            <person name="Castelle C.J."/>
            <person name="Probst A.J."/>
            <person name="Thomas B.C."/>
            <person name="Singh A."/>
            <person name="Wilkins M.J."/>
            <person name="Karaoz U."/>
            <person name="Brodie E.L."/>
            <person name="Williams K.H."/>
            <person name="Hubbard S.S."/>
            <person name="Banfield J.F."/>
        </authorList>
    </citation>
    <scope>NUCLEOTIDE SEQUENCE [LARGE SCALE GENOMIC DNA]</scope>
</reference>
<protein>
    <submittedName>
        <fullName evidence="1">Uncharacterized protein</fullName>
    </submittedName>
</protein>